<dbReference type="SMART" id="SM00198">
    <property type="entry name" value="SCP"/>
    <property type="match status" value="1"/>
</dbReference>
<keyword evidence="1" id="KW-0732">Signal</keyword>
<dbReference type="InterPro" id="IPR035940">
    <property type="entry name" value="CAP_sf"/>
</dbReference>
<feature type="domain" description="SCP" evidence="2">
    <location>
        <begin position="25"/>
        <end position="133"/>
    </location>
</feature>
<dbReference type="Gene3D" id="3.40.33.10">
    <property type="entry name" value="CAP"/>
    <property type="match status" value="1"/>
</dbReference>
<name>A0A1S4E137_CUCME</name>
<protein>
    <recommendedName>
        <fullName evidence="2">SCP domain-containing protein</fullName>
    </recommendedName>
</protein>
<sequence length="137" mass="14868">MALVTALSTLCIVALTLTPIVVAQNSPQDFVDAHNAVRAKIKTCEMVHSVGPYGENLATANGVLTTAAAVNTWAAEEKYYNHNSNKCVGGKCRHYTQLVWKNSFLVGCATVKCKDNWSSVISCNYSPSRNVVGERPY</sequence>
<dbReference type="PANTHER" id="PTHR10334">
    <property type="entry name" value="CYSTEINE-RICH SECRETORY PROTEIN-RELATED"/>
    <property type="match status" value="1"/>
</dbReference>
<gene>
    <name evidence="3" type="primary">107991342</name>
</gene>
<evidence type="ECO:0000259" key="2">
    <source>
        <dbReference type="SMART" id="SM00198"/>
    </source>
</evidence>
<dbReference type="PRINTS" id="PR00837">
    <property type="entry name" value="V5TPXLIKE"/>
</dbReference>
<reference evidence="3" key="1">
    <citation type="submission" date="2023-03" db="UniProtKB">
        <authorList>
            <consortium name="EnsemblPlants"/>
        </authorList>
    </citation>
    <scope>IDENTIFICATION</scope>
</reference>
<dbReference type="PROSITE" id="PS01009">
    <property type="entry name" value="CRISP_1"/>
    <property type="match status" value="1"/>
</dbReference>
<feature type="signal peptide" evidence="1">
    <location>
        <begin position="1"/>
        <end position="23"/>
    </location>
</feature>
<dbReference type="Gramene" id="MELO3C018542.2.1">
    <property type="protein sequence ID" value="MELO3C018542.2.1"/>
    <property type="gene ID" value="MELO3C018542.2"/>
</dbReference>
<evidence type="ECO:0000313" key="3">
    <source>
        <dbReference type="EnsemblPlants" id="MELO3C018542.2.1"/>
    </source>
</evidence>
<dbReference type="Pfam" id="PF00188">
    <property type="entry name" value="CAP"/>
    <property type="match status" value="1"/>
</dbReference>
<dbReference type="InterPro" id="IPR018244">
    <property type="entry name" value="Allrgn_V5/Tpx1_CS"/>
</dbReference>
<evidence type="ECO:0000256" key="1">
    <source>
        <dbReference type="SAM" id="SignalP"/>
    </source>
</evidence>
<dbReference type="GO" id="GO:0005576">
    <property type="term" value="C:extracellular region"/>
    <property type="evidence" value="ECO:0007669"/>
    <property type="project" value="InterPro"/>
</dbReference>
<accession>A0A1S4E137</accession>
<dbReference type="EnsemblPlants" id="MELO3C018542.2.1">
    <property type="protein sequence ID" value="MELO3C018542.2.1"/>
    <property type="gene ID" value="MELO3C018542.2"/>
</dbReference>
<dbReference type="AlphaFoldDB" id="A0A1S4E137"/>
<dbReference type="InterPro" id="IPR001283">
    <property type="entry name" value="CRISP-related"/>
</dbReference>
<feature type="chain" id="PRO_5044565920" description="SCP domain-containing protein" evidence="1">
    <location>
        <begin position="24"/>
        <end position="137"/>
    </location>
</feature>
<proteinExistence type="predicted"/>
<organism evidence="3">
    <name type="scientific">Cucumis melo</name>
    <name type="common">Muskmelon</name>
    <dbReference type="NCBI Taxonomy" id="3656"/>
    <lineage>
        <taxon>Eukaryota</taxon>
        <taxon>Viridiplantae</taxon>
        <taxon>Streptophyta</taxon>
        <taxon>Embryophyta</taxon>
        <taxon>Tracheophyta</taxon>
        <taxon>Spermatophyta</taxon>
        <taxon>Magnoliopsida</taxon>
        <taxon>eudicotyledons</taxon>
        <taxon>Gunneridae</taxon>
        <taxon>Pentapetalae</taxon>
        <taxon>rosids</taxon>
        <taxon>fabids</taxon>
        <taxon>Cucurbitales</taxon>
        <taxon>Cucurbitaceae</taxon>
        <taxon>Benincaseae</taxon>
        <taxon>Cucumis</taxon>
    </lineage>
</organism>
<dbReference type="SUPFAM" id="SSF55797">
    <property type="entry name" value="PR-1-like"/>
    <property type="match status" value="1"/>
</dbReference>
<dbReference type="InterPro" id="IPR014044">
    <property type="entry name" value="CAP_dom"/>
</dbReference>